<reference evidence="1" key="1">
    <citation type="journal article" date="2014" name="Front. Microbiol.">
        <title>High frequency of phylogenetically diverse reductive dehalogenase-homologous genes in deep subseafloor sedimentary metagenomes.</title>
        <authorList>
            <person name="Kawai M."/>
            <person name="Futagami T."/>
            <person name="Toyoda A."/>
            <person name="Takaki Y."/>
            <person name="Nishi S."/>
            <person name="Hori S."/>
            <person name="Arai W."/>
            <person name="Tsubouchi T."/>
            <person name="Morono Y."/>
            <person name="Uchiyama I."/>
            <person name="Ito T."/>
            <person name="Fujiyama A."/>
            <person name="Inagaki F."/>
            <person name="Takami H."/>
        </authorList>
    </citation>
    <scope>NUCLEOTIDE SEQUENCE</scope>
    <source>
        <strain evidence="1">Expedition CK06-06</strain>
    </source>
</reference>
<proteinExistence type="predicted"/>
<feature type="non-terminal residue" evidence="1">
    <location>
        <position position="1"/>
    </location>
</feature>
<accession>X1D1R9</accession>
<dbReference type="EMBL" id="BART01036810">
    <property type="protein sequence ID" value="GAH14751.1"/>
    <property type="molecule type" value="Genomic_DNA"/>
</dbReference>
<gene>
    <name evidence="1" type="ORF">S01H4_61904</name>
</gene>
<comment type="caution">
    <text evidence="1">The sequence shown here is derived from an EMBL/GenBank/DDBJ whole genome shotgun (WGS) entry which is preliminary data.</text>
</comment>
<name>X1D1R9_9ZZZZ</name>
<protein>
    <submittedName>
        <fullName evidence="1">Uncharacterized protein</fullName>
    </submittedName>
</protein>
<sequence>DNNSRLGTFGSFFQGTSAPESFLRVFPRKNPQRLPITGRPMNPILK</sequence>
<organism evidence="1">
    <name type="scientific">marine sediment metagenome</name>
    <dbReference type="NCBI Taxonomy" id="412755"/>
    <lineage>
        <taxon>unclassified sequences</taxon>
        <taxon>metagenomes</taxon>
        <taxon>ecological metagenomes</taxon>
    </lineage>
</organism>
<evidence type="ECO:0000313" key="1">
    <source>
        <dbReference type="EMBL" id="GAH14751.1"/>
    </source>
</evidence>
<dbReference type="AlphaFoldDB" id="X1D1R9"/>